<comment type="similarity">
    <text evidence="1">Belongs to the glycosyltransferase 10 family.</text>
</comment>
<dbReference type="Proteomes" id="UP001500547">
    <property type="component" value="Unassembled WGS sequence"/>
</dbReference>
<dbReference type="InterPro" id="IPR001503">
    <property type="entry name" value="Glyco_trans_10"/>
</dbReference>
<comment type="caution">
    <text evidence="5">The sequence shown here is derived from an EMBL/GenBank/DDBJ whole genome shotgun (WGS) entry which is preliminary data.</text>
</comment>
<evidence type="ECO:0000256" key="1">
    <source>
        <dbReference type="ARBA" id="ARBA00008919"/>
    </source>
</evidence>
<evidence type="ECO:0000256" key="2">
    <source>
        <dbReference type="ARBA" id="ARBA00022676"/>
    </source>
</evidence>
<protein>
    <recommendedName>
        <fullName evidence="4">Fucosyltransferase C-terminal domain-containing protein</fullName>
    </recommendedName>
</protein>
<dbReference type="RefSeq" id="WP_345532445.1">
    <property type="nucleotide sequence ID" value="NZ_BAABLD010000008.1"/>
</dbReference>
<sequence length="346" mass="40177">MSLAEHAIFLEPSSAGFLGDKLFDTSDRHLNRDGTLLPFARLREYWAARGVPVHTADALRSGAVRARTNHYWSFGMLDGYGELRGQPDVRLRGFVLFEPPLVLPAMYARLPALSQDFEQIHIHNTVGDLYSLDGVDAAKLRQLFWPQPYDVEQEPFWSRTERSDRFVIISGNHNPKFRKPEYYSKRIEAVGALASVDAVDLYGRGWERWFSKQSAWWPYWWNIRAIRRSFRGSCNSKLEVLSRYRFSICFENTPMRGYFTEKMFDCLYAGTVPIYLGAPDIEQLVPQETFVDARHCTDFRALHRRLSAMPATEWQDMREAGRAFLRGIGKRRYFDALMNICEMPFG</sequence>
<dbReference type="PANTHER" id="PTHR11929">
    <property type="entry name" value="ALPHA- 1,3 -FUCOSYLTRANSFERASE"/>
    <property type="match status" value="1"/>
</dbReference>
<evidence type="ECO:0000313" key="5">
    <source>
        <dbReference type="EMBL" id="GAA5163854.1"/>
    </source>
</evidence>
<keyword evidence="6" id="KW-1185">Reference proteome</keyword>
<organism evidence="5 6">
    <name type="scientific">Viridibacterium curvum</name>
    <dbReference type="NCBI Taxonomy" id="1101404"/>
    <lineage>
        <taxon>Bacteria</taxon>
        <taxon>Pseudomonadati</taxon>
        <taxon>Pseudomonadota</taxon>
        <taxon>Betaproteobacteria</taxon>
        <taxon>Rhodocyclales</taxon>
        <taxon>Rhodocyclaceae</taxon>
        <taxon>Viridibacterium</taxon>
    </lineage>
</organism>
<keyword evidence="3" id="KW-0808">Transferase</keyword>
<gene>
    <name evidence="5" type="ORF">GCM10025770_16720</name>
</gene>
<feature type="domain" description="Fucosyltransferase C-terminal" evidence="4">
    <location>
        <begin position="183"/>
        <end position="309"/>
    </location>
</feature>
<dbReference type="PANTHER" id="PTHR11929:SF194">
    <property type="entry name" value="ALPHA-(1,3)-FUCOSYLTRANSFERASE 10"/>
    <property type="match status" value="1"/>
</dbReference>
<evidence type="ECO:0000256" key="3">
    <source>
        <dbReference type="ARBA" id="ARBA00022679"/>
    </source>
</evidence>
<dbReference type="InterPro" id="IPR055270">
    <property type="entry name" value="Glyco_tran_10_C"/>
</dbReference>
<name>A0ABP9QLK5_9RHOO</name>
<dbReference type="SUPFAM" id="SSF53756">
    <property type="entry name" value="UDP-Glycosyltransferase/glycogen phosphorylase"/>
    <property type="match status" value="1"/>
</dbReference>
<accession>A0ABP9QLK5</accession>
<evidence type="ECO:0000313" key="6">
    <source>
        <dbReference type="Proteomes" id="UP001500547"/>
    </source>
</evidence>
<proteinExistence type="inferred from homology"/>
<dbReference type="EMBL" id="BAABLD010000008">
    <property type="protein sequence ID" value="GAA5163854.1"/>
    <property type="molecule type" value="Genomic_DNA"/>
</dbReference>
<evidence type="ECO:0000259" key="4">
    <source>
        <dbReference type="Pfam" id="PF00852"/>
    </source>
</evidence>
<dbReference type="InterPro" id="IPR038577">
    <property type="entry name" value="GT10-like_C_sf"/>
</dbReference>
<dbReference type="Pfam" id="PF00852">
    <property type="entry name" value="Glyco_transf_10"/>
    <property type="match status" value="1"/>
</dbReference>
<keyword evidence="2" id="KW-0328">Glycosyltransferase</keyword>
<reference evidence="6" key="1">
    <citation type="journal article" date="2019" name="Int. J. Syst. Evol. Microbiol.">
        <title>The Global Catalogue of Microorganisms (GCM) 10K type strain sequencing project: providing services to taxonomists for standard genome sequencing and annotation.</title>
        <authorList>
            <consortium name="The Broad Institute Genomics Platform"/>
            <consortium name="The Broad Institute Genome Sequencing Center for Infectious Disease"/>
            <person name="Wu L."/>
            <person name="Ma J."/>
        </authorList>
    </citation>
    <scope>NUCLEOTIDE SEQUENCE [LARGE SCALE GENOMIC DNA]</scope>
    <source>
        <strain evidence="6">JCM 18715</strain>
    </source>
</reference>
<dbReference type="Gene3D" id="3.40.50.11660">
    <property type="entry name" value="Glycosyl transferase family 10, C-terminal domain"/>
    <property type="match status" value="1"/>
</dbReference>